<dbReference type="InterPro" id="IPR003660">
    <property type="entry name" value="HAMP_dom"/>
</dbReference>
<comment type="subcellular location">
    <subcellularLocation>
        <location evidence="1">Membrane</location>
    </subcellularLocation>
</comment>
<keyword evidence="2" id="KW-0597">Phosphoprotein</keyword>
<evidence type="ECO:0000256" key="4">
    <source>
        <dbReference type="ARBA" id="ARBA00022777"/>
    </source>
</evidence>
<feature type="domain" description="HAMP" evidence="6">
    <location>
        <begin position="225"/>
        <end position="277"/>
    </location>
</feature>
<dbReference type="Gene3D" id="6.10.340.10">
    <property type="match status" value="1"/>
</dbReference>
<accession>A0A316ADU0</accession>
<dbReference type="InterPro" id="IPR003594">
    <property type="entry name" value="HATPase_dom"/>
</dbReference>
<proteinExistence type="predicted"/>
<reference evidence="8" key="1">
    <citation type="submission" date="2017-07" db="EMBL/GenBank/DDBJ databases">
        <authorList>
            <person name="Varghese N."/>
            <person name="Submissions S."/>
        </authorList>
    </citation>
    <scope>NUCLEOTIDE SEQUENCE [LARGE SCALE GENOMIC DNA]</scope>
    <source>
        <strain evidence="8">NLAE-zl-C134</strain>
    </source>
</reference>
<dbReference type="SUPFAM" id="SSF55874">
    <property type="entry name" value="ATPase domain of HSP90 chaperone/DNA topoisomerase II/histidine kinase"/>
    <property type="match status" value="1"/>
</dbReference>
<dbReference type="InterPro" id="IPR050640">
    <property type="entry name" value="Bact_2-comp_sensor_kinase"/>
</dbReference>
<evidence type="ECO:0000259" key="6">
    <source>
        <dbReference type="PROSITE" id="PS50885"/>
    </source>
</evidence>
<evidence type="ECO:0000256" key="5">
    <source>
        <dbReference type="SAM" id="Phobius"/>
    </source>
</evidence>
<evidence type="ECO:0000313" key="7">
    <source>
        <dbReference type="EMBL" id="SUQ15710.1"/>
    </source>
</evidence>
<dbReference type="Pfam" id="PF06580">
    <property type="entry name" value="His_kinase"/>
    <property type="match status" value="1"/>
</dbReference>
<organism evidence="7 8">
    <name type="scientific">Faecalicatena contorta</name>
    <dbReference type="NCBI Taxonomy" id="39482"/>
    <lineage>
        <taxon>Bacteria</taxon>
        <taxon>Bacillati</taxon>
        <taxon>Bacillota</taxon>
        <taxon>Clostridia</taxon>
        <taxon>Lachnospirales</taxon>
        <taxon>Lachnospiraceae</taxon>
        <taxon>Faecalicatena</taxon>
    </lineage>
</organism>
<dbReference type="Gene3D" id="3.30.565.10">
    <property type="entry name" value="Histidine kinase-like ATPase, C-terminal domain"/>
    <property type="match status" value="1"/>
</dbReference>
<dbReference type="SMART" id="SM00304">
    <property type="entry name" value="HAMP"/>
    <property type="match status" value="1"/>
</dbReference>
<evidence type="ECO:0000256" key="1">
    <source>
        <dbReference type="ARBA" id="ARBA00004370"/>
    </source>
</evidence>
<keyword evidence="3" id="KW-0808">Transferase</keyword>
<evidence type="ECO:0000313" key="8">
    <source>
        <dbReference type="Proteomes" id="UP000254051"/>
    </source>
</evidence>
<gene>
    <name evidence="7" type="ORF">SAMN05216529_11566</name>
</gene>
<feature type="transmembrane region" description="Helical" evidence="5">
    <location>
        <begin position="15"/>
        <end position="37"/>
    </location>
</feature>
<dbReference type="GO" id="GO:0000155">
    <property type="term" value="F:phosphorelay sensor kinase activity"/>
    <property type="evidence" value="ECO:0007669"/>
    <property type="project" value="InterPro"/>
</dbReference>
<dbReference type="SMART" id="SM00387">
    <property type="entry name" value="HATPase_c"/>
    <property type="match status" value="1"/>
</dbReference>
<dbReference type="Pfam" id="PF02518">
    <property type="entry name" value="HATPase_c"/>
    <property type="match status" value="1"/>
</dbReference>
<keyword evidence="5" id="KW-1133">Transmembrane helix</keyword>
<evidence type="ECO:0000256" key="2">
    <source>
        <dbReference type="ARBA" id="ARBA00022553"/>
    </source>
</evidence>
<dbReference type="PANTHER" id="PTHR34220:SF7">
    <property type="entry name" value="SENSOR HISTIDINE KINASE YPDA"/>
    <property type="match status" value="1"/>
</dbReference>
<dbReference type="RefSeq" id="WP_109713785.1">
    <property type="nucleotide sequence ID" value="NZ_QGDS01000015.1"/>
</dbReference>
<dbReference type="OrthoDB" id="9809348at2"/>
<keyword evidence="5" id="KW-0472">Membrane</keyword>
<dbReference type="InterPro" id="IPR010559">
    <property type="entry name" value="Sig_transdc_His_kin_internal"/>
</dbReference>
<dbReference type="PANTHER" id="PTHR34220">
    <property type="entry name" value="SENSOR HISTIDINE KINASE YPDA"/>
    <property type="match status" value="1"/>
</dbReference>
<dbReference type="PROSITE" id="PS50885">
    <property type="entry name" value="HAMP"/>
    <property type="match status" value="1"/>
</dbReference>
<keyword evidence="8" id="KW-1185">Reference proteome</keyword>
<dbReference type="InterPro" id="IPR036890">
    <property type="entry name" value="HATPase_C_sf"/>
</dbReference>
<feature type="transmembrane region" description="Helical" evidence="5">
    <location>
        <begin position="201"/>
        <end position="222"/>
    </location>
</feature>
<keyword evidence="5" id="KW-0812">Transmembrane</keyword>
<dbReference type="AlphaFoldDB" id="A0A316ADU0"/>
<dbReference type="Proteomes" id="UP000254051">
    <property type="component" value="Unassembled WGS sequence"/>
</dbReference>
<dbReference type="SUPFAM" id="SSF158472">
    <property type="entry name" value="HAMP domain-like"/>
    <property type="match status" value="1"/>
</dbReference>
<dbReference type="CDD" id="cd06225">
    <property type="entry name" value="HAMP"/>
    <property type="match status" value="1"/>
</dbReference>
<evidence type="ECO:0000256" key="3">
    <source>
        <dbReference type="ARBA" id="ARBA00022679"/>
    </source>
</evidence>
<dbReference type="GO" id="GO:0016020">
    <property type="term" value="C:membrane"/>
    <property type="evidence" value="ECO:0007669"/>
    <property type="project" value="UniProtKB-SubCell"/>
</dbReference>
<sequence>MNTQKKILSLNKRIALIPCSVFIPMLLVVIYLVVTLLKSADAYSAITESVSYANFYSKEFKERMDYSMYLAFISNKTTEELGDGKTTVNGVVTVDPYKYIDELSGVCDELSDMATASINKKKIIQVNNSLKSLRKCVTELERMIMDSSSTYEEKQAYWDENISGNSGLTQLIQGALQEYVYNETKNFEAAKNELRKKTGQAVELTVFALCITVVIVAGLSVMTVQSVTRPIKKLCSQTRKVARGDFTAKTKIETVDEIAVLTDSFNDMTAEIGILVEDIKKKEKNLRMTESKLMQAQINPHFLYNTLDTIMWLAEEKKTDDVVTMVNSLSEFFRTTLSRGKDYITVKEEKSHVESYLEIQQFRYQDIMDFEIDMAEEIYPYMIPKLTLQPLVENALYHGIKKKRGKGLIRITGWKDGGRIYIKVSDNGIGMSREALDKLRRSTYGIHIEDDEGGFGLANVNQRLQYYYGEEYGVFFESKENEGTEATIIIQAKNITPFS</sequence>
<protein>
    <submittedName>
        <fullName evidence="7">Two-component system, sensor histidine kinase YesM</fullName>
    </submittedName>
</protein>
<dbReference type="Pfam" id="PF00672">
    <property type="entry name" value="HAMP"/>
    <property type="match status" value="1"/>
</dbReference>
<name>A0A316ADU0_9FIRM</name>
<keyword evidence="4 7" id="KW-0418">Kinase</keyword>
<dbReference type="EMBL" id="UHJJ01000015">
    <property type="protein sequence ID" value="SUQ15710.1"/>
    <property type="molecule type" value="Genomic_DNA"/>
</dbReference>